<feature type="transmembrane region" description="Helical" evidence="1">
    <location>
        <begin position="273"/>
        <end position="291"/>
    </location>
</feature>
<feature type="transmembrane region" description="Helical" evidence="1">
    <location>
        <begin position="303"/>
        <end position="323"/>
    </location>
</feature>
<feature type="domain" description="Heparan-alpha-glucosaminide N-acetyltransferase catalytic" evidence="2">
    <location>
        <begin position="8"/>
        <end position="238"/>
    </location>
</feature>
<evidence type="ECO:0000313" key="3">
    <source>
        <dbReference type="EMBL" id="RKT60839.1"/>
    </source>
</evidence>
<evidence type="ECO:0000313" key="4">
    <source>
        <dbReference type="Proteomes" id="UP000270626"/>
    </source>
</evidence>
<evidence type="ECO:0000256" key="1">
    <source>
        <dbReference type="SAM" id="Phobius"/>
    </source>
</evidence>
<gene>
    <name evidence="3" type="ORF">DFR40_0986</name>
</gene>
<feature type="transmembrane region" description="Helical" evidence="1">
    <location>
        <begin position="96"/>
        <end position="113"/>
    </location>
</feature>
<protein>
    <submittedName>
        <fullName evidence="3">Putative membrane protein</fullName>
    </submittedName>
</protein>
<dbReference type="PANTHER" id="PTHR40407:SF1">
    <property type="entry name" value="HEPARAN-ALPHA-GLUCOSAMINIDE N-ACETYLTRANSFERASE CATALYTIC DOMAIN-CONTAINING PROTEIN"/>
    <property type="match status" value="1"/>
</dbReference>
<organism evidence="3 4">
    <name type="scientific">Azonexus fungiphilus</name>
    <dbReference type="NCBI Taxonomy" id="146940"/>
    <lineage>
        <taxon>Bacteria</taxon>
        <taxon>Pseudomonadati</taxon>
        <taxon>Pseudomonadota</taxon>
        <taxon>Betaproteobacteria</taxon>
        <taxon>Rhodocyclales</taxon>
        <taxon>Azonexaceae</taxon>
        <taxon>Azonexus</taxon>
    </lineage>
</organism>
<proteinExistence type="predicted"/>
<feature type="transmembrane region" description="Helical" evidence="1">
    <location>
        <begin position="196"/>
        <end position="213"/>
    </location>
</feature>
<name>A0A495WHJ3_9RHOO</name>
<feature type="transmembrane region" description="Helical" evidence="1">
    <location>
        <begin position="343"/>
        <end position="360"/>
    </location>
</feature>
<accession>A0A495WHJ3</accession>
<dbReference type="InterPro" id="IPR012429">
    <property type="entry name" value="HGSNAT_cat"/>
</dbReference>
<keyword evidence="4" id="KW-1185">Reference proteome</keyword>
<keyword evidence="1" id="KW-0812">Transmembrane</keyword>
<keyword evidence="1" id="KW-1133">Transmembrane helix</keyword>
<feature type="transmembrane region" description="Helical" evidence="1">
    <location>
        <begin position="119"/>
        <end position="139"/>
    </location>
</feature>
<feature type="transmembrane region" description="Helical" evidence="1">
    <location>
        <begin position="57"/>
        <end position="76"/>
    </location>
</feature>
<dbReference type="AlphaFoldDB" id="A0A495WHJ3"/>
<reference evidence="3 4" key="1">
    <citation type="submission" date="2018-10" db="EMBL/GenBank/DDBJ databases">
        <title>Genomic Encyclopedia of Type Strains, Phase IV (KMG-IV): sequencing the most valuable type-strain genomes for metagenomic binning, comparative biology and taxonomic classification.</title>
        <authorList>
            <person name="Goeker M."/>
        </authorList>
    </citation>
    <scope>NUCLEOTIDE SEQUENCE [LARGE SCALE GENOMIC DNA]</scope>
    <source>
        <strain evidence="3 4">DSM 23841</strain>
    </source>
</reference>
<feature type="transmembrane region" description="Helical" evidence="1">
    <location>
        <begin position="146"/>
        <end position="165"/>
    </location>
</feature>
<dbReference type="Proteomes" id="UP000270626">
    <property type="component" value="Unassembled WGS sequence"/>
</dbReference>
<sequence length="378" mass="42472">MVRLPAQRIDAIDTLRGIVMALMLVDHVREFFYLHRQVGDPMDLTSVDPALFFTRLASHWCAPIFVFLTGVGAWCYGQKFADPRPATSRYLLKRGLFLVVLELTVINFAWTFAFPPKMIYLQVIWAIGLSMLALAALLWLPRSGQFLVGIAIVAGHHLLDAIHVAPGETGQLLWAILHDRAPIDFFGVPARTSYPVLPWFGVILLGYAAGPLYARTAAPAWRARWLLATGGGALLLFLLLRWLDVYGDHPRQAGAGLLGQAMSWLNLTKYPPSLLFVLLTVGCGLLLLAALERWPRSRFWSDLGRVPMFFYVVHLYLLHAVYLFCRHLFGAGEGGRYAFDQVASIWLMAALVLLAVYLPCRSFAAYKRRHPGGWRSYF</sequence>
<dbReference type="RefSeq" id="WP_245985602.1">
    <property type="nucleotide sequence ID" value="NZ_RBXP01000011.1"/>
</dbReference>
<dbReference type="EMBL" id="RBXP01000011">
    <property type="protein sequence ID" value="RKT60839.1"/>
    <property type="molecule type" value="Genomic_DNA"/>
</dbReference>
<keyword evidence="1" id="KW-0472">Membrane</keyword>
<dbReference type="PANTHER" id="PTHR40407">
    <property type="entry name" value="MEMBRANE PROTEIN-LIKE PROTEIN"/>
    <property type="match status" value="1"/>
</dbReference>
<dbReference type="Pfam" id="PF07786">
    <property type="entry name" value="HGSNAT_cat"/>
    <property type="match status" value="1"/>
</dbReference>
<comment type="caution">
    <text evidence="3">The sequence shown here is derived from an EMBL/GenBank/DDBJ whole genome shotgun (WGS) entry which is preliminary data.</text>
</comment>
<evidence type="ECO:0000259" key="2">
    <source>
        <dbReference type="Pfam" id="PF07786"/>
    </source>
</evidence>
<feature type="transmembrane region" description="Helical" evidence="1">
    <location>
        <begin position="225"/>
        <end position="243"/>
    </location>
</feature>